<keyword evidence="5 11" id="KW-0067">ATP-binding</keyword>
<comment type="catalytic activity">
    <reaction evidence="8">
        <text>Couples ATP hydrolysis with the unwinding of duplex DNA by translocating in the 3'-5' direction.</text>
        <dbReference type="EC" id="5.6.2.4"/>
    </reaction>
</comment>
<dbReference type="PANTHER" id="PTHR11070">
    <property type="entry name" value="UVRD / RECB / PCRA DNA HELICASE FAMILY MEMBER"/>
    <property type="match status" value="1"/>
</dbReference>
<name>A0A932VPH8_9BACT</name>
<sequence>MSFVSPPFNIEDGEDMENPLEGLNEKQREAVLATRGPVLIFAGPGSGKTATITRRIAYILSSGVPPEQILAVTFTNKAAQEMKERIGHLAGQAAGKTNGLYIGTFHALAVRILRSHAGSAGYLPHFTIFDDDDALSLVKEVTKEQGINPKQFPPGMIAHTISGLKNELIGPEQYAEQLGLADLFPRTLHGVYVQYQKELKAANALDFDDLLMASVTLFRKYPAILASYQERFRYCNVDEYQDVNAAQYALINMLAAKYRNLAVVGDDAQAIYACRGADFRNILNFERDWPDAKVIVLDQNYRSTQTILDAAAALIGHNRVQKEKRLWTAQGAGDPIRLAAVENERAEAELVLEQIRELTAGSYAPRDIAILYRTNAQSRMLEQVFLEHHFPYVIVGGLRFYQRKEVKDIIAYLRLAMNPRDLVSLKRIINVPSCGIGKVALLKFLSEYLGTEVPRHARAPRKSHEALTAFDRLMQDLRGRIKEERASSFVRHLLKTIRYREYLNDASEKSEERWENIEELVSLAKNYDEPDPPAGLEKLLEDVALMSEEDISEGKQEGVTMMTIHAAKGLEFRAVFIVGLEEGMFPHARALTDIGGELEEERRLCYVALTRAKEKVFLSLAATRTRFGSTQANPPSRFLGEIPECLLEVDEEPTIHL</sequence>
<evidence type="ECO:0000256" key="6">
    <source>
        <dbReference type="ARBA" id="ARBA00023125"/>
    </source>
</evidence>
<dbReference type="PANTHER" id="PTHR11070:SF2">
    <property type="entry name" value="ATP-DEPENDENT DNA HELICASE SRS2"/>
    <property type="match status" value="1"/>
</dbReference>
<feature type="domain" description="UvrD-like helicase ATP-binding" evidence="12">
    <location>
        <begin position="21"/>
        <end position="304"/>
    </location>
</feature>
<dbReference type="Gene3D" id="3.40.50.300">
    <property type="entry name" value="P-loop containing nucleotide triphosphate hydrolases"/>
    <property type="match status" value="2"/>
</dbReference>
<evidence type="ECO:0000256" key="2">
    <source>
        <dbReference type="ARBA" id="ARBA00022741"/>
    </source>
</evidence>
<evidence type="ECO:0000256" key="7">
    <source>
        <dbReference type="ARBA" id="ARBA00023235"/>
    </source>
</evidence>
<dbReference type="CDD" id="cd17932">
    <property type="entry name" value="DEXQc_UvrD"/>
    <property type="match status" value="1"/>
</dbReference>
<dbReference type="SUPFAM" id="SSF52540">
    <property type="entry name" value="P-loop containing nucleoside triphosphate hydrolases"/>
    <property type="match status" value="1"/>
</dbReference>
<evidence type="ECO:0000256" key="4">
    <source>
        <dbReference type="ARBA" id="ARBA00022806"/>
    </source>
</evidence>
<evidence type="ECO:0000256" key="10">
    <source>
        <dbReference type="ARBA" id="ARBA00048988"/>
    </source>
</evidence>
<evidence type="ECO:0000259" key="13">
    <source>
        <dbReference type="PROSITE" id="PS51217"/>
    </source>
</evidence>
<dbReference type="GO" id="GO:0033202">
    <property type="term" value="C:DNA helicase complex"/>
    <property type="evidence" value="ECO:0007669"/>
    <property type="project" value="TreeGrafter"/>
</dbReference>
<accession>A0A932VPH8</accession>
<comment type="similarity">
    <text evidence="1">Belongs to the helicase family. UvrD subfamily.</text>
</comment>
<evidence type="ECO:0000313" key="14">
    <source>
        <dbReference type="EMBL" id="MBI3630882.1"/>
    </source>
</evidence>
<feature type="binding site" evidence="11">
    <location>
        <begin position="42"/>
        <end position="49"/>
    </location>
    <ligand>
        <name>ATP</name>
        <dbReference type="ChEBI" id="CHEBI:30616"/>
    </ligand>
</feature>
<evidence type="ECO:0000313" key="15">
    <source>
        <dbReference type="Proteomes" id="UP000753196"/>
    </source>
</evidence>
<dbReference type="CDD" id="cd18807">
    <property type="entry name" value="SF1_C_UvrD"/>
    <property type="match status" value="1"/>
</dbReference>
<protein>
    <recommendedName>
        <fullName evidence="9">DNA 3'-5' helicase</fullName>
        <ecNumber evidence="9">5.6.2.4</ecNumber>
    </recommendedName>
</protein>
<dbReference type="GO" id="GO:0005524">
    <property type="term" value="F:ATP binding"/>
    <property type="evidence" value="ECO:0007669"/>
    <property type="project" value="UniProtKB-UniRule"/>
</dbReference>
<evidence type="ECO:0000259" key="12">
    <source>
        <dbReference type="PROSITE" id="PS51198"/>
    </source>
</evidence>
<comment type="caution">
    <text evidence="14">The sequence shown here is derived from an EMBL/GenBank/DDBJ whole genome shotgun (WGS) entry which is preliminary data.</text>
</comment>
<dbReference type="InterPro" id="IPR000212">
    <property type="entry name" value="DNA_helicase_UvrD/REP"/>
</dbReference>
<evidence type="ECO:0000256" key="11">
    <source>
        <dbReference type="PROSITE-ProRule" id="PRU00560"/>
    </source>
</evidence>
<dbReference type="GO" id="GO:0043138">
    <property type="term" value="F:3'-5' DNA helicase activity"/>
    <property type="evidence" value="ECO:0007669"/>
    <property type="project" value="UniProtKB-EC"/>
</dbReference>
<dbReference type="EMBL" id="JACQCR010000020">
    <property type="protein sequence ID" value="MBI3630882.1"/>
    <property type="molecule type" value="Genomic_DNA"/>
</dbReference>
<dbReference type="InterPro" id="IPR013986">
    <property type="entry name" value="DExx_box_DNA_helicase_dom_sf"/>
</dbReference>
<evidence type="ECO:0000256" key="5">
    <source>
        <dbReference type="ARBA" id="ARBA00022840"/>
    </source>
</evidence>
<dbReference type="GO" id="GO:0003677">
    <property type="term" value="F:DNA binding"/>
    <property type="evidence" value="ECO:0007669"/>
    <property type="project" value="UniProtKB-KW"/>
</dbReference>
<keyword evidence="4 11" id="KW-0347">Helicase</keyword>
<keyword evidence="6" id="KW-0238">DNA-binding</keyword>
<keyword evidence="2 11" id="KW-0547">Nucleotide-binding</keyword>
<dbReference type="FunFam" id="1.10.10.160:FF:000001">
    <property type="entry name" value="ATP-dependent DNA helicase"/>
    <property type="match status" value="1"/>
</dbReference>
<reference evidence="14" key="1">
    <citation type="submission" date="2020-07" db="EMBL/GenBank/DDBJ databases">
        <title>Huge and variable diversity of episymbiotic CPR bacteria and DPANN archaea in groundwater ecosystems.</title>
        <authorList>
            <person name="He C.Y."/>
            <person name="Keren R."/>
            <person name="Whittaker M."/>
            <person name="Farag I.F."/>
            <person name="Doudna J."/>
            <person name="Cate J.H.D."/>
            <person name="Banfield J.F."/>
        </authorList>
    </citation>
    <scope>NUCLEOTIDE SEQUENCE</scope>
    <source>
        <strain evidence="14">NC_groundwater_973_Pr1_S-0.2um_54_13</strain>
    </source>
</reference>
<dbReference type="Proteomes" id="UP000753196">
    <property type="component" value="Unassembled WGS sequence"/>
</dbReference>
<dbReference type="Pfam" id="PF13361">
    <property type="entry name" value="UvrD_C"/>
    <property type="match status" value="1"/>
</dbReference>
<organism evidence="14 15">
    <name type="scientific">Candidatus Sungiibacteriota bacterium</name>
    <dbReference type="NCBI Taxonomy" id="2750080"/>
    <lineage>
        <taxon>Bacteria</taxon>
        <taxon>Candidatus Sungiibacteriota</taxon>
    </lineage>
</organism>
<dbReference type="Gene3D" id="1.10.10.160">
    <property type="match status" value="1"/>
</dbReference>
<dbReference type="Gene3D" id="1.10.486.10">
    <property type="entry name" value="PCRA, domain 4"/>
    <property type="match status" value="1"/>
</dbReference>
<proteinExistence type="inferred from homology"/>
<keyword evidence="7" id="KW-0413">Isomerase</keyword>
<evidence type="ECO:0000256" key="8">
    <source>
        <dbReference type="ARBA" id="ARBA00034617"/>
    </source>
</evidence>
<evidence type="ECO:0000256" key="9">
    <source>
        <dbReference type="ARBA" id="ARBA00034808"/>
    </source>
</evidence>
<dbReference type="PROSITE" id="PS51217">
    <property type="entry name" value="UVRD_HELICASE_CTER"/>
    <property type="match status" value="1"/>
</dbReference>
<dbReference type="InterPro" id="IPR014017">
    <property type="entry name" value="DNA_helicase_UvrD-like_C"/>
</dbReference>
<dbReference type="GO" id="GO:0016787">
    <property type="term" value="F:hydrolase activity"/>
    <property type="evidence" value="ECO:0007669"/>
    <property type="project" value="UniProtKB-UniRule"/>
</dbReference>
<feature type="domain" description="UvrD-like helicase C-terminal" evidence="13">
    <location>
        <begin position="305"/>
        <end position="569"/>
    </location>
</feature>
<dbReference type="GO" id="GO:0000725">
    <property type="term" value="P:recombinational repair"/>
    <property type="evidence" value="ECO:0007669"/>
    <property type="project" value="TreeGrafter"/>
</dbReference>
<evidence type="ECO:0000256" key="3">
    <source>
        <dbReference type="ARBA" id="ARBA00022801"/>
    </source>
</evidence>
<dbReference type="PROSITE" id="PS51198">
    <property type="entry name" value="UVRD_HELICASE_ATP_BIND"/>
    <property type="match status" value="1"/>
</dbReference>
<evidence type="ECO:0000256" key="1">
    <source>
        <dbReference type="ARBA" id="ARBA00009922"/>
    </source>
</evidence>
<dbReference type="AlphaFoldDB" id="A0A932VPH8"/>
<comment type="catalytic activity">
    <reaction evidence="10">
        <text>ATP + H2O = ADP + phosphate + H(+)</text>
        <dbReference type="Rhea" id="RHEA:13065"/>
        <dbReference type="ChEBI" id="CHEBI:15377"/>
        <dbReference type="ChEBI" id="CHEBI:15378"/>
        <dbReference type="ChEBI" id="CHEBI:30616"/>
        <dbReference type="ChEBI" id="CHEBI:43474"/>
        <dbReference type="ChEBI" id="CHEBI:456216"/>
        <dbReference type="EC" id="5.6.2.4"/>
    </reaction>
</comment>
<dbReference type="GO" id="GO:0005829">
    <property type="term" value="C:cytosol"/>
    <property type="evidence" value="ECO:0007669"/>
    <property type="project" value="TreeGrafter"/>
</dbReference>
<keyword evidence="3 11" id="KW-0378">Hydrolase</keyword>
<dbReference type="InterPro" id="IPR014016">
    <property type="entry name" value="UvrD-like_ATP-bd"/>
</dbReference>
<dbReference type="EC" id="5.6.2.4" evidence="9"/>
<dbReference type="InterPro" id="IPR027417">
    <property type="entry name" value="P-loop_NTPase"/>
</dbReference>
<dbReference type="GO" id="GO:0009314">
    <property type="term" value="P:response to radiation"/>
    <property type="evidence" value="ECO:0007669"/>
    <property type="project" value="UniProtKB-ARBA"/>
</dbReference>
<dbReference type="Pfam" id="PF00580">
    <property type="entry name" value="UvrD-helicase"/>
    <property type="match status" value="1"/>
</dbReference>
<gene>
    <name evidence="14" type="ORF">HY221_00915</name>
</gene>